<keyword evidence="2" id="KW-0472">Membrane</keyword>
<protein>
    <submittedName>
        <fullName evidence="3">Uncharacterized protein</fullName>
    </submittedName>
</protein>
<evidence type="ECO:0000256" key="1">
    <source>
        <dbReference type="SAM" id="MobiDB-lite"/>
    </source>
</evidence>
<keyword evidence="2" id="KW-1133">Transmembrane helix</keyword>
<dbReference type="RefSeq" id="WP_070758370.1">
    <property type="nucleotide sequence ID" value="NZ_CP136640.1"/>
</dbReference>
<feature type="transmembrane region" description="Helical" evidence="2">
    <location>
        <begin position="72"/>
        <end position="89"/>
    </location>
</feature>
<dbReference type="AlphaFoldDB" id="A0A2W5BHQ9"/>
<dbReference type="PIRSF" id="PIRSF037394">
    <property type="entry name" value="ABC_thiamine-permease_YkoE_prd"/>
    <property type="match status" value="1"/>
</dbReference>
<gene>
    <name evidence="3" type="ORF">DI609_00190</name>
</gene>
<feature type="region of interest" description="Disordered" evidence="1">
    <location>
        <begin position="1"/>
        <end position="23"/>
    </location>
</feature>
<keyword evidence="2" id="KW-0812">Transmembrane</keyword>
<name>A0A2W5BHQ9_9CORY</name>
<feature type="transmembrane region" description="Helical" evidence="2">
    <location>
        <begin position="96"/>
        <end position="115"/>
    </location>
</feature>
<comment type="caution">
    <text evidence="3">The sequence shown here is derived from an EMBL/GenBank/DDBJ whole genome shotgun (WGS) entry which is preliminary data.</text>
</comment>
<accession>A0A2W5BHQ9</accession>
<feature type="transmembrane region" description="Helical" evidence="2">
    <location>
        <begin position="175"/>
        <end position="197"/>
    </location>
</feature>
<organism evidence="3 4">
    <name type="scientific">Corynebacterium urealyticum</name>
    <dbReference type="NCBI Taxonomy" id="43771"/>
    <lineage>
        <taxon>Bacteria</taxon>
        <taxon>Bacillati</taxon>
        <taxon>Actinomycetota</taxon>
        <taxon>Actinomycetes</taxon>
        <taxon>Mycobacteriales</taxon>
        <taxon>Corynebacteriaceae</taxon>
        <taxon>Corynebacterium</taxon>
    </lineage>
</organism>
<feature type="transmembrane region" description="Helical" evidence="2">
    <location>
        <begin position="32"/>
        <end position="52"/>
    </location>
</feature>
<reference evidence="3 4" key="1">
    <citation type="submission" date="2017-11" db="EMBL/GenBank/DDBJ databases">
        <title>Infants hospitalized years apart are colonized by the same room-sourced microbial strains.</title>
        <authorList>
            <person name="Brooks B."/>
            <person name="Olm M.R."/>
            <person name="Firek B.A."/>
            <person name="Baker R."/>
            <person name="Thomas B.C."/>
            <person name="Morowitz M.J."/>
            <person name="Banfield J.F."/>
        </authorList>
    </citation>
    <scope>NUCLEOTIDE SEQUENCE [LARGE SCALE GENOMIC DNA]</scope>
    <source>
        <strain evidence="3">S2_012_000_R3_87</strain>
    </source>
</reference>
<dbReference type="Pfam" id="PF09819">
    <property type="entry name" value="ABC_cobalt"/>
    <property type="match status" value="1"/>
</dbReference>
<proteinExistence type="predicted"/>
<sequence>MSITPEKPSQTSETHGFSGEQQAPQHSKSWRVVDIIVAAVLGVACGLIFWVWNGIGGAAYGVFDAATPGLGGLAVGIWLLGGVLGGLIIRKPGAALFVEVLAAVVSALLGNHWGIETVYSGLAQGLGAELVFAIFAYRRAGLGVAMAAGAVAAIFEFILELATSGNYAKSLAFNATYLSTMILSGIVLAGLVGWLLVRGLAATGALDRFPAGRQRQQLV</sequence>
<evidence type="ECO:0000256" key="2">
    <source>
        <dbReference type="SAM" id="Phobius"/>
    </source>
</evidence>
<dbReference type="EMBL" id="QFNY01000002">
    <property type="protein sequence ID" value="PZP03920.1"/>
    <property type="molecule type" value="Genomic_DNA"/>
</dbReference>
<dbReference type="InterPro" id="IPR017195">
    <property type="entry name" value="ABC_thiamin-permease_prd"/>
</dbReference>
<dbReference type="Proteomes" id="UP000249451">
    <property type="component" value="Unassembled WGS sequence"/>
</dbReference>
<feature type="transmembrane region" description="Helical" evidence="2">
    <location>
        <begin position="144"/>
        <end position="163"/>
    </location>
</feature>
<evidence type="ECO:0000313" key="4">
    <source>
        <dbReference type="Proteomes" id="UP000249451"/>
    </source>
</evidence>
<evidence type="ECO:0000313" key="3">
    <source>
        <dbReference type="EMBL" id="PZP03920.1"/>
    </source>
</evidence>